<dbReference type="AlphaFoldDB" id="A0A9P1IIY3"/>
<accession>A0A9P1IIY3</accession>
<dbReference type="Proteomes" id="UP001152747">
    <property type="component" value="Unassembled WGS sequence"/>
</dbReference>
<evidence type="ECO:0000313" key="1">
    <source>
        <dbReference type="EMBL" id="CAI5446359.1"/>
    </source>
</evidence>
<dbReference type="EMBL" id="CANHGI010000003">
    <property type="protein sequence ID" value="CAI5446359.1"/>
    <property type="molecule type" value="Genomic_DNA"/>
</dbReference>
<comment type="caution">
    <text evidence="1">The sequence shown here is derived from an EMBL/GenBank/DDBJ whole genome shotgun (WGS) entry which is preliminary data.</text>
</comment>
<sequence>MLDEKIVVDCVTLKHFNQLEIIDLLRMVQFLMKQLDAGILMHFKLKRNVSFLWMLEAQTIELPNINKMLSGLSRACTN</sequence>
<name>A0A9P1IIY3_9PELO</name>
<reference evidence="1" key="1">
    <citation type="submission" date="2022-11" db="EMBL/GenBank/DDBJ databases">
        <authorList>
            <person name="Kikuchi T."/>
        </authorList>
    </citation>
    <scope>NUCLEOTIDE SEQUENCE</scope>
    <source>
        <strain evidence="1">PS1010</strain>
    </source>
</reference>
<protein>
    <submittedName>
        <fullName evidence="1">Uncharacterized protein</fullName>
    </submittedName>
</protein>
<proteinExistence type="predicted"/>
<organism evidence="1 2">
    <name type="scientific">Caenorhabditis angaria</name>
    <dbReference type="NCBI Taxonomy" id="860376"/>
    <lineage>
        <taxon>Eukaryota</taxon>
        <taxon>Metazoa</taxon>
        <taxon>Ecdysozoa</taxon>
        <taxon>Nematoda</taxon>
        <taxon>Chromadorea</taxon>
        <taxon>Rhabditida</taxon>
        <taxon>Rhabditina</taxon>
        <taxon>Rhabditomorpha</taxon>
        <taxon>Rhabditoidea</taxon>
        <taxon>Rhabditidae</taxon>
        <taxon>Peloderinae</taxon>
        <taxon>Caenorhabditis</taxon>
    </lineage>
</organism>
<evidence type="ECO:0000313" key="2">
    <source>
        <dbReference type="Proteomes" id="UP001152747"/>
    </source>
</evidence>
<gene>
    <name evidence="1" type="ORF">CAMP_LOCUS8996</name>
</gene>
<keyword evidence="2" id="KW-1185">Reference proteome</keyword>